<evidence type="ECO:0000256" key="5">
    <source>
        <dbReference type="SAM" id="MobiDB-lite"/>
    </source>
</evidence>
<evidence type="ECO:0000256" key="6">
    <source>
        <dbReference type="SAM" id="Phobius"/>
    </source>
</evidence>
<dbReference type="PROSITE" id="PS00237">
    <property type="entry name" value="G_PROTEIN_RECEP_F1_1"/>
    <property type="match status" value="1"/>
</dbReference>
<keyword evidence="3 6" id="KW-1133">Transmembrane helix</keyword>
<dbReference type="Pfam" id="PF10328">
    <property type="entry name" value="7TM_GPCR_Srx"/>
    <property type="match status" value="1"/>
</dbReference>
<evidence type="ECO:0000313" key="9">
    <source>
        <dbReference type="Proteomes" id="UP000887540"/>
    </source>
</evidence>
<feature type="transmembrane region" description="Helical" evidence="6">
    <location>
        <begin position="48"/>
        <end position="70"/>
    </location>
</feature>
<evidence type="ECO:0000259" key="8">
    <source>
        <dbReference type="Pfam" id="PF10328"/>
    </source>
</evidence>
<organism evidence="9 10">
    <name type="scientific">Acrobeloides nanus</name>
    <dbReference type="NCBI Taxonomy" id="290746"/>
    <lineage>
        <taxon>Eukaryota</taxon>
        <taxon>Metazoa</taxon>
        <taxon>Ecdysozoa</taxon>
        <taxon>Nematoda</taxon>
        <taxon>Chromadorea</taxon>
        <taxon>Rhabditida</taxon>
        <taxon>Tylenchina</taxon>
        <taxon>Cephalobomorpha</taxon>
        <taxon>Cephaloboidea</taxon>
        <taxon>Cephalobidae</taxon>
        <taxon>Acrobeloides</taxon>
    </lineage>
</organism>
<dbReference type="GO" id="GO:0004930">
    <property type="term" value="F:G protein-coupled receptor activity"/>
    <property type="evidence" value="ECO:0007669"/>
    <property type="project" value="InterPro"/>
</dbReference>
<dbReference type="CDD" id="cd00637">
    <property type="entry name" value="7tm_classA_rhodopsin-like"/>
    <property type="match status" value="1"/>
</dbReference>
<protein>
    <submittedName>
        <fullName evidence="10">7TM GPCR serpentine receptor class x (Srx) domain-containing protein</fullName>
    </submittedName>
</protein>
<feature type="transmembrane region" description="Helical" evidence="6">
    <location>
        <begin position="210"/>
        <end position="234"/>
    </location>
</feature>
<keyword evidence="7" id="KW-0732">Signal</keyword>
<comment type="subcellular location">
    <subcellularLocation>
        <location evidence="1">Membrane</location>
    </subcellularLocation>
</comment>
<dbReference type="SUPFAM" id="SSF81321">
    <property type="entry name" value="Family A G protein-coupled receptor-like"/>
    <property type="match status" value="1"/>
</dbReference>
<feature type="transmembrane region" description="Helical" evidence="6">
    <location>
        <begin position="254"/>
        <end position="275"/>
    </location>
</feature>
<feature type="transmembrane region" description="Helical" evidence="6">
    <location>
        <begin position="125"/>
        <end position="143"/>
    </location>
</feature>
<keyword evidence="4 6" id="KW-0472">Membrane</keyword>
<dbReference type="InterPro" id="IPR000276">
    <property type="entry name" value="GPCR_Rhodpsn"/>
</dbReference>
<feature type="domain" description="7TM GPCR serpentine receptor class x (Srx)" evidence="8">
    <location>
        <begin position="67"/>
        <end position="289"/>
    </location>
</feature>
<accession>A0A914CX23</accession>
<evidence type="ECO:0000256" key="7">
    <source>
        <dbReference type="SAM" id="SignalP"/>
    </source>
</evidence>
<feature type="transmembrane region" description="Helical" evidence="6">
    <location>
        <begin position="82"/>
        <end position="105"/>
    </location>
</feature>
<reference evidence="10" key="1">
    <citation type="submission" date="2022-11" db="UniProtKB">
        <authorList>
            <consortium name="WormBaseParasite"/>
        </authorList>
    </citation>
    <scope>IDENTIFICATION</scope>
</reference>
<dbReference type="PANTHER" id="PTHR23017:SF3">
    <property type="entry name" value="G-PROTEIN COUPLED RECEPTORS FAMILY 1 PROFILE DOMAIN-CONTAINING PROTEIN"/>
    <property type="match status" value="1"/>
</dbReference>
<feature type="compositionally biased region" description="Polar residues" evidence="5">
    <location>
        <begin position="346"/>
        <end position="362"/>
    </location>
</feature>
<feature type="transmembrane region" description="Helical" evidence="6">
    <location>
        <begin position="281"/>
        <end position="298"/>
    </location>
</feature>
<evidence type="ECO:0000256" key="4">
    <source>
        <dbReference type="ARBA" id="ARBA00023136"/>
    </source>
</evidence>
<keyword evidence="2 6" id="KW-0812">Transmembrane</keyword>
<feature type="chain" id="PRO_5037640924" evidence="7">
    <location>
        <begin position="21"/>
        <end position="362"/>
    </location>
</feature>
<name>A0A914CX23_9BILA</name>
<feature type="signal peptide" evidence="7">
    <location>
        <begin position="1"/>
        <end position="20"/>
    </location>
</feature>
<dbReference type="WBParaSite" id="ACRNAN_scaffold1514.g10890.t1">
    <property type="protein sequence ID" value="ACRNAN_scaffold1514.g10890.t1"/>
    <property type="gene ID" value="ACRNAN_scaffold1514.g10890"/>
</dbReference>
<evidence type="ECO:0000256" key="3">
    <source>
        <dbReference type="ARBA" id="ARBA00022989"/>
    </source>
</evidence>
<feature type="transmembrane region" description="Helical" evidence="6">
    <location>
        <begin position="164"/>
        <end position="190"/>
    </location>
</feature>
<dbReference type="GO" id="GO:0016020">
    <property type="term" value="C:membrane"/>
    <property type="evidence" value="ECO:0007669"/>
    <property type="project" value="UniProtKB-SubCell"/>
</dbReference>
<dbReference type="InterPro" id="IPR019430">
    <property type="entry name" value="7TM_GPCR_serpentine_rcpt_Srx"/>
</dbReference>
<dbReference type="Gene3D" id="1.20.1070.10">
    <property type="entry name" value="Rhodopsin 7-helix transmembrane proteins"/>
    <property type="match status" value="1"/>
</dbReference>
<keyword evidence="9" id="KW-1185">Reference proteome</keyword>
<evidence type="ECO:0000256" key="2">
    <source>
        <dbReference type="ARBA" id="ARBA00022692"/>
    </source>
</evidence>
<dbReference type="AlphaFoldDB" id="A0A914CX23"/>
<evidence type="ECO:0000256" key="1">
    <source>
        <dbReference type="ARBA" id="ARBA00004370"/>
    </source>
</evidence>
<sequence length="362" mass="41721">MLKYIIIILLLFLNFETTDSRTYHNWAMMTMNLTRTYPVDNPPLDVKLSMFILIGFPPLSILLYIPLIYTILTKREKYHNPFYKLVIAIGLNDYILLVHLIYMGFCLMNGECPISETFNAIQMSLAMMGCYGCMLLNLLMAWNRFSAVFFYRSYESVLFTEKMVYVYIVMVYIIAICANIPSFVFGVKFYPTWGTFWFVKQPAIAFIEFWQIFNLVFAYLLHIGLIGLYLATFIKCYKMSQKSTTDHLKLNRRFLYMAAITGIPCLAYVNCYHFGPSLSADFFAMLCMVITPFIYIWFNTELRKDMLCLFGLGKESRTYPSNFVQSGTGKLDASSNSKMTNNSNTFLTQGTPGNTSAVQSIA</sequence>
<dbReference type="Proteomes" id="UP000887540">
    <property type="component" value="Unplaced"/>
</dbReference>
<evidence type="ECO:0000313" key="10">
    <source>
        <dbReference type="WBParaSite" id="ACRNAN_scaffold1514.g10890.t1"/>
    </source>
</evidence>
<dbReference type="PANTHER" id="PTHR23017">
    <property type="entry name" value="SERPENTINE RECEPTOR, CLASS X"/>
    <property type="match status" value="1"/>
</dbReference>
<proteinExistence type="predicted"/>
<feature type="region of interest" description="Disordered" evidence="5">
    <location>
        <begin position="343"/>
        <end position="362"/>
    </location>
</feature>